<evidence type="ECO:0000313" key="2">
    <source>
        <dbReference type="Proteomes" id="UP000277766"/>
    </source>
</evidence>
<protein>
    <submittedName>
        <fullName evidence="1">Type II toxin-antitoxin system HigB family toxin</fullName>
    </submittedName>
</protein>
<dbReference type="GO" id="GO:0003723">
    <property type="term" value="F:RNA binding"/>
    <property type="evidence" value="ECO:0007669"/>
    <property type="project" value="InterPro"/>
</dbReference>
<keyword evidence="2" id="KW-1185">Reference proteome</keyword>
<evidence type="ECO:0000313" key="1">
    <source>
        <dbReference type="EMBL" id="RTR18834.1"/>
    </source>
</evidence>
<dbReference type="EMBL" id="RXPE01000063">
    <property type="protein sequence ID" value="RTR18834.1"/>
    <property type="molecule type" value="Genomic_DNA"/>
</dbReference>
<accession>A0A431VF47</accession>
<dbReference type="Pfam" id="PF09907">
    <property type="entry name" value="HigB_toxin"/>
    <property type="match status" value="1"/>
</dbReference>
<comment type="caution">
    <text evidence="1">The sequence shown here is derived from an EMBL/GenBank/DDBJ whole genome shotgun (WGS) entry which is preliminary data.</text>
</comment>
<organism evidence="1 2">
    <name type="scientific">Deinococcus radiophilus</name>
    <dbReference type="NCBI Taxonomy" id="32062"/>
    <lineage>
        <taxon>Bacteria</taxon>
        <taxon>Thermotogati</taxon>
        <taxon>Deinococcota</taxon>
        <taxon>Deinococci</taxon>
        <taxon>Deinococcales</taxon>
        <taxon>Deinococcaceae</taxon>
        <taxon>Deinococcus</taxon>
    </lineage>
</organism>
<dbReference type="GO" id="GO:0110001">
    <property type="term" value="C:toxin-antitoxin complex"/>
    <property type="evidence" value="ECO:0007669"/>
    <property type="project" value="InterPro"/>
</dbReference>
<reference evidence="1 2" key="1">
    <citation type="submission" date="2018-12" db="EMBL/GenBank/DDBJ databases">
        <title>Deinococcus radiophilus ATCC 27603 genome sequencing and assembly.</title>
        <authorList>
            <person name="Maclea K.S."/>
            <person name="Maynard C.R."/>
        </authorList>
    </citation>
    <scope>NUCLEOTIDE SEQUENCE [LARGE SCALE GENOMIC DNA]</scope>
    <source>
        <strain evidence="1 2">ATCC 27603</strain>
    </source>
</reference>
<proteinExistence type="predicted"/>
<dbReference type="InterPro" id="IPR018669">
    <property type="entry name" value="Toxin_HigB"/>
</dbReference>
<dbReference type="OrthoDB" id="9799912at2"/>
<dbReference type="Proteomes" id="UP000277766">
    <property type="component" value="Unassembled WGS sequence"/>
</dbReference>
<dbReference type="RefSeq" id="WP_126353662.1">
    <property type="nucleotide sequence ID" value="NZ_CP086383.1"/>
</dbReference>
<dbReference type="GO" id="GO:0004519">
    <property type="term" value="F:endonuclease activity"/>
    <property type="evidence" value="ECO:0007669"/>
    <property type="project" value="InterPro"/>
</dbReference>
<sequence>MPPGHRARIISRPKLEEFKASHPEAAQALKNWEDTVTSLKFGTFSELQQQINTVDLVHGTFLVFNIMGGRYRLITGVYWPAPALYLKHFLTHKEYDVWTQEQRRAAAKKSNKRRN</sequence>
<name>A0A431VF47_9DEIO</name>
<gene>
    <name evidence="1" type="ORF">EJ104_13570</name>
</gene>
<dbReference type="AlphaFoldDB" id="A0A431VF47"/>